<dbReference type="PRINTS" id="PR00744">
    <property type="entry name" value="GLHYDRLASE37"/>
</dbReference>
<evidence type="ECO:0000256" key="4">
    <source>
        <dbReference type="ARBA" id="ARBA00019905"/>
    </source>
</evidence>
<dbReference type="Proteomes" id="UP000270094">
    <property type="component" value="Unassembled WGS sequence"/>
</dbReference>
<accession>A0A3P7KDK1</accession>
<keyword evidence="6 7" id="KW-0326">Glycosidase</keyword>
<keyword evidence="9" id="KW-1185">Reference proteome</keyword>
<dbReference type="InterPro" id="IPR012341">
    <property type="entry name" value="6hp_glycosidase-like_sf"/>
</dbReference>
<dbReference type="Pfam" id="PF01204">
    <property type="entry name" value="Trehalase"/>
    <property type="match status" value="1"/>
</dbReference>
<evidence type="ECO:0000256" key="3">
    <source>
        <dbReference type="ARBA" id="ARBA00012757"/>
    </source>
</evidence>
<keyword evidence="5 7" id="KW-0378">Hydrolase</keyword>
<dbReference type="EC" id="3.2.1.28" evidence="3 7"/>
<dbReference type="GO" id="GO:0004555">
    <property type="term" value="F:alpha,alpha-trehalase activity"/>
    <property type="evidence" value="ECO:0007669"/>
    <property type="project" value="UniProtKB-EC"/>
</dbReference>
<protein>
    <recommendedName>
        <fullName evidence="4 7">Trehalase</fullName>
        <ecNumber evidence="3 7">3.2.1.28</ecNumber>
    </recommendedName>
    <alternativeName>
        <fullName evidence="7">Alpha-trehalose glucohydrolase</fullName>
    </alternativeName>
</protein>
<evidence type="ECO:0000256" key="5">
    <source>
        <dbReference type="ARBA" id="ARBA00022801"/>
    </source>
</evidence>
<name>A0A3P7KDK1_STRVU</name>
<proteinExistence type="inferred from homology"/>
<dbReference type="AlphaFoldDB" id="A0A3P7KDK1"/>
<sequence length="325" mass="37258">MENTCSWFRPESYREDVQTGAAIKDENEKRHLYRNLASAAESGWDFSIRWFADNANLASIETTNIIPVDLNAFICYNLHILGNLHNVVGNARKSATWISEYIKFRDQFQKVFWVDNEKGWFDFNLRTKQHNTAFYASIAAPLFTQCYEPLSTSKADDLYNKLEETGVFSFSGGLPMSMQKQSTQQWDFPNGWPPLNHMMIEGLRKCDDPRMQQKAYVLAEKWILANYKVFQADKAMWEKYDVVATKPRIGGGGEYEVQLTYYLFQPGFGWTNGVALDLLITYGDRLSTVSATTASQERSSSESNKCFTALLIITVISSFMYSHIL</sequence>
<evidence type="ECO:0000313" key="9">
    <source>
        <dbReference type="Proteomes" id="UP000270094"/>
    </source>
</evidence>
<dbReference type="InterPro" id="IPR018232">
    <property type="entry name" value="Glyco_hydro_37_CS"/>
</dbReference>
<evidence type="ECO:0000256" key="6">
    <source>
        <dbReference type="ARBA" id="ARBA00023295"/>
    </source>
</evidence>
<dbReference type="Gene3D" id="1.50.10.10">
    <property type="match status" value="1"/>
</dbReference>
<dbReference type="PANTHER" id="PTHR23403:SF1">
    <property type="entry name" value="TREHALASE"/>
    <property type="match status" value="1"/>
</dbReference>
<dbReference type="InterPro" id="IPR001661">
    <property type="entry name" value="Glyco_hydro_37"/>
</dbReference>
<evidence type="ECO:0000256" key="2">
    <source>
        <dbReference type="ARBA" id="ARBA00005615"/>
    </source>
</evidence>
<evidence type="ECO:0000256" key="7">
    <source>
        <dbReference type="RuleBase" id="RU361180"/>
    </source>
</evidence>
<dbReference type="SUPFAM" id="SSF48208">
    <property type="entry name" value="Six-hairpin glycosidases"/>
    <property type="match status" value="1"/>
</dbReference>
<organism evidence="8 9">
    <name type="scientific">Strongylus vulgaris</name>
    <name type="common">Blood worm</name>
    <dbReference type="NCBI Taxonomy" id="40348"/>
    <lineage>
        <taxon>Eukaryota</taxon>
        <taxon>Metazoa</taxon>
        <taxon>Ecdysozoa</taxon>
        <taxon>Nematoda</taxon>
        <taxon>Chromadorea</taxon>
        <taxon>Rhabditida</taxon>
        <taxon>Rhabditina</taxon>
        <taxon>Rhabditomorpha</taxon>
        <taxon>Strongyloidea</taxon>
        <taxon>Strongylidae</taxon>
        <taxon>Strongylus</taxon>
    </lineage>
</organism>
<dbReference type="OrthoDB" id="3542292at2759"/>
<evidence type="ECO:0000313" key="8">
    <source>
        <dbReference type="EMBL" id="VDM65972.1"/>
    </source>
</evidence>
<evidence type="ECO:0000256" key="1">
    <source>
        <dbReference type="ARBA" id="ARBA00001576"/>
    </source>
</evidence>
<dbReference type="InterPro" id="IPR008928">
    <property type="entry name" value="6-hairpin_glycosidase_sf"/>
</dbReference>
<dbReference type="GO" id="GO:0005993">
    <property type="term" value="P:trehalose catabolic process"/>
    <property type="evidence" value="ECO:0007669"/>
    <property type="project" value="TreeGrafter"/>
</dbReference>
<dbReference type="PANTHER" id="PTHR23403">
    <property type="entry name" value="TREHALASE"/>
    <property type="match status" value="1"/>
</dbReference>
<reference evidence="8 9" key="1">
    <citation type="submission" date="2018-11" db="EMBL/GenBank/DDBJ databases">
        <authorList>
            <consortium name="Pathogen Informatics"/>
        </authorList>
    </citation>
    <scope>NUCLEOTIDE SEQUENCE [LARGE SCALE GENOMIC DNA]</scope>
</reference>
<comment type="similarity">
    <text evidence="2 7">Belongs to the glycosyl hydrolase 37 family.</text>
</comment>
<gene>
    <name evidence="8" type="ORF">SVUK_LOCUS970</name>
</gene>
<comment type="catalytic activity">
    <reaction evidence="1 7">
        <text>alpha,alpha-trehalose + H2O = alpha-D-glucose + beta-D-glucose</text>
        <dbReference type="Rhea" id="RHEA:32675"/>
        <dbReference type="ChEBI" id="CHEBI:15377"/>
        <dbReference type="ChEBI" id="CHEBI:15903"/>
        <dbReference type="ChEBI" id="CHEBI:16551"/>
        <dbReference type="ChEBI" id="CHEBI:17925"/>
        <dbReference type="EC" id="3.2.1.28"/>
    </reaction>
</comment>
<dbReference type="PROSITE" id="PS00928">
    <property type="entry name" value="TREHALASE_2"/>
    <property type="match status" value="1"/>
</dbReference>
<dbReference type="EMBL" id="UYYB01001772">
    <property type="protein sequence ID" value="VDM65972.1"/>
    <property type="molecule type" value="Genomic_DNA"/>
</dbReference>